<feature type="chain" id="PRO_5021488860" evidence="2">
    <location>
        <begin position="21"/>
        <end position="102"/>
    </location>
</feature>
<protein>
    <submittedName>
        <fullName evidence="3">Uncharacterized protein</fullName>
    </submittedName>
</protein>
<dbReference type="AlphaFoldDB" id="A0A4Z1NX10"/>
<keyword evidence="4" id="KW-1185">Reference proteome</keyword>
<dbReference type="EMBL" id="SNSC02000020">
    <property type="protein sequence ID" value="TID15619.1"/>
    <property type="molecule type" value="Genomic_DNA"/>
</dbReference>
<gene>
    <name evidence="3" type="ORF">E6O75_ATG07947</name>
</gene>
<evidence type="ECO:0000256" key="2">
    <source>
        <dbReference type="SAM" id="SignalP"/>
    </source>
</evidence>
<name>A0A4Z1NX10_9PEZI</name>
<evidence type="ECO:0000313" key="3">
    <source>
        <dbReference type="EMBL" id="TID15619.1"/>
    </source>
</evidence>
<dbReference type="Proteomes" id="UP000298493">
    <property type="component" value="Unassembled WGS sequence"/>
</dbReference>
<proteinExistence type="predicted"/>
<evidence type="ECO:0000256" key="1">
    <source>
        <dbReference type="SAM" id="MobiDB-lite"/>
    </source>
</evidence>
<organism evidence="3 4">
    <name type="scientific">Venturia nashicola</name>
    <dbReference type="NCBI Taxonomy" id="86259"/>
    <lineage>
        <taxon>Eukaryota</taxon>
        <taxon>Fungi</taxon>
        <taxon>Dikarya</taxon>
        <taxon>Ascomycota</taxon>
        <taxon>Pezizomycotina</taxon>
        <taxon>Dothideomycetes</taxon>
        <taxon>Pleosporomycetidae</taxon>
        <taxon>Venturiales</taxon>
        <taxon>Venturiaceae</taxon>
        <taxon>Venturia</taxon>
    </lineage>
</organism>
<reference evidence="3 4" key="1">
    <citation type="submission" date="2019-04" db="EMBL/GenBank/DDBJ databases">
        <title>High contiguity whole genome sequence and gene annotation resource for two Venturia nashicola isolates.</title>
        <authorList>
            <person name="Prokchorchik M."/>
            <person name="Won K."/>
            <person name="Lee Y."/>
            <person name="Choi E.D."/>
            <person name="Segonzac C."/>
            <person name="Sohn K.H."/>
        </authorList>
    </citation>
    <scope>NUCLEOTIDE SEQUENCE [LARGE SCALE GENOMIC DNA]</scope>
    <source>
        <strain evidence="3 4">PRI2</strain>
    </source>
</reference>
<sequence length="102" mass="10882">MFPIKTLMLAALGLSTLNFAAPINTATNSTTDVTDGCDGAYRGEHRACEDGRDQKHAGQREEHRGEREIQNGDLGKGIADIINGLGNQAAGQGRECRTGEHC</sequence>
<comment type="caution">
    <text evidence="3">The sequence shown here is derived from an EMBL/GenBank/DDBJ whole genome shotgun (WGS) entry which is preliminary data.</text>
</comment>
<accession>A0A4Z1NX10</accession>
<feature type="signal peptide" evidence="2">
    <location>
        <begin position="1"/>
        <end position="20"/>
    </location>
</feature>
<evidence type="ECO:0000313" key="4">
    <source>
        <dbReference type="Proteomes" id="UP000298493"/>
    </source>
</evidence>
<feature type="region of interest" description="Disordered" evidence="1">
    <location>
        <begin position="48"/>
        <end position="69"/>
    </location>
</feature>
<keyword evidence="2" id="KW-0732">Signal</keyword>